<dbReference type="PROSITE" id="PS50943">
    <property type="entry name" value="HTH_CROC1"/>
    <property type="match status" value="1"/>
</dbReference>
<evidence type="ECO:0000313" key="3">
    <source>
        <dbReference type="Proteomes" id="UP000295626"/>
    </source>
</evidence>
<gene>
    <name evidence="2" type="ORF">E1091_11630</name>
</gene>
<comment type="caution">
    <text evidence="2">The sequence shown here is derived from an EMBL/GenBank/DDBJ whole genome shotgun (WGS) entry which is preliminary data.</text>
</comment>
<dbReference type="Proteomes" id="UP000295626">
    <property type="component" value="Unassembled WGS sequence"/>
</dbReference>
<dbReference type="Gene3D" id="1.10.260.40">
    <property type="entry name" value="lambda repressor-like DNA-binding domains"/>
    <property type="match status" value="1"/>
</dbReference>
<proteinExistence type="predicted"/>
<dbReference type="EMBL" id="SMKE01000393">
    <property type="protein sequence ID" value="TDB93700.1"/>
    <property type="molecule type" value="Genomic_DNA"/>
</dbReference>
<protein>
    <submittedName>
        <fullName evidence="2">XRE family transcriptional regulator</fullName>
    </submittedName>
</protein>
<accession>A0ABY2DIP3</accession>
<evidence type="ECO:0000259" key="1">
    <source>
        <dbReference type="PROSITE" id="PS50943"/>
    </source>
</evidence>
<feature type="domain" description="HTH cro/C1-type" evidence="1">
    <location>
        <begin position="13"/>
        <end position="68"/>
    </location>
</feature>
<dbReference type="InterPro" id="IPR001387">
    <property type="entry name" value="Cro/C1-type_HTH"/>
</dbReference>
<dbReference type="CDD" id="cd00093">
    <property type="entry name" value="HTH_XRE"/>
    <property type="match status" value="1"/>
</dbReference>
<evidence type="ECO:0000313" key="2">
    <source>
        <dbReference type="EMBL" id="TDB93700.1"/>
    </source>
</evidence>
<reference evidence="2 3" key="1">
    <citation type="submission" date="2019-02" db="EMBL/GenBank/DDBJ databases">
        <title>Draft genome sequences of novel Actinobacteria.</title>
        <authorList>
            <person name="Sahin N."/>
            <person name="Ay H."/>
            <person name="Saygin H."/>
        </authorList>
    </citation>
    <scope>NUCLEOTIDE SEQUENCE [LARGE SCALE GENOMIC DNA]</scope>
    <source>
        <strain evidence="2 3">JCM 30529</strain>
    </source>
</reference>
<dbReference type="InterPro" id="IPR010982">
    <property type="entry name" value="Lambda_DNA-bd_dom_sf"/>
</dbReference>
<feature type="non-terminal residue" evidence="2">
    <location>
        <position position="387"/>
    </location>
</feature>
<name>A0ABY2DIP3_9ACTN</name>
<keyword evidence="3" id="KW-1185">Reference proteome</keyword>
<dbReference type="SMART" id="SM00530">
    <property type="entry name" value="HTH_XRE"/>
    <property type="match status" value="1"/>
</dbReference>
<organism evidence="2 3">
    <name type="scientific">Micromonospora fluostatini</name>
    <dbReference type="NCBI Taxonomy" id="1629071"/>
    <lineage>
        <taxon>Bacteria</taxon>
        <taxon>Bacillati</taxon>
        <taxon>Actinomycetota</taxon>
        <taxon>Actinomycetes</taxon>
        <taxon>Micromonosporales</taxon>
        <taxon>Micromonosporaceae</taxon>
        <taxon>Micromonospora</taxon>
    </lineage>
</organism>
<sequence>MAYGDDRPIGRRVAYWRGRRGWNQQQLADALGKSKSWVDKVERGVRDLNKVDVLNDLAATLRIDVARLTGVVSASVNPAGAVRVGPAVADIGSVLARYDVPLTPGARQRIWSPVDLGKAVEHSWLSLHYGHYDRLLRDLPRLLAEAQRYRAVHRDPAAARLLGQAYQVAATVLRKIGEHHLAWLAADRGMAVSADADDPLLAARAAVPLGGVVGDVGLPRRAVETCLAIAHGMAPADPLDAGPEHLSVYGCLLLQAAMGAAHDGDERCADDLLEQAAEAAGRVGDGHDHYWTAFGPGLVGVARVAADVELGRAEVAVAGHQEMTSQPGYQQLPPGHRADHQVDAARGYAHVGDLTAAGRALLEADRIAPAEVRVRPVAREVLRTLLL</sequence>
<dbReference type="Pfam" id="PF13560">
    <property type="entry name" value="HTH_31"/>
    <property type="match status" value="1"/>
</dbReference>
<dbReference type="SUPFAM" id="SSF47413">
    <property type="entry name" value="lambda repressor-like DNA-binding domains"/>
    <property type="match status" value="1"/>
</dbReference>